<proteinExistence type="predicted"/>
<accession>A0A6M4ISN8</accession>
<protein>
    <submittedName>
        <fullName evidence="2">DUF4331 family protein</fullName>
    </submittedName>
</protein>
<dbReference type="InterPro" id="IPR025566">
    <property type="entry name" value="DUF4331"/>
</dbReference>
<feature type="chain" id="PRO_5027120299" evidence="1">
    <location>
        <begin position="21"/>
        <end position="186"/>
    </location>
</feature>
<dbReference type="AlphaFoldDB" id="A0A6M4ISN8"/>
<dbReference type="PROSITE" id="PS51257">
    <property type="entry name" value="PROKAR_LIPOPROTEIN"/>
    <property type="match status" value="1"/>
</dbReference>
<gene>
    <name evidence="2" type="ORF">HKW67_17020</name>
</gene>
<dbReference type="Pfam" id="PF14224">
    <property type="entry name" value="DUF4331"/>
    <property type="match status" value="1"/>
</dbReference>
<name>A0A6M4ISN8_9BACT</name>
<dbReference type="Proteomes" id="UP000500938">
    <property type="component" value="Chromosome"/>
</dbReference>
<organism evidence="2 3">
    <name type="scientific">Gemmatimonas groenlandica</name>
    <dbReference type="NCBI Taxonomy" id="2732249"/>
    <lineage>
        <taxon>Bacteria</taxon>
        <taxon>Pseudomonadati</taxon>
        <taxon>Gemmatimonadota</taxon>
        <taxon>Gemmatimonadia</taxon>
        <taxon>Gemmatimonadales</taxon>
        <taxon>Gemmatimonadaceae</taxon>
        <taxon>Gemmatimonas</taxon>
    </lineage>
</organism>
<dbReference type="KEGG" id="ggr:HKW67_17020"/>
<evidence type="ECO:0000256" key="1">
    <source>
        <dbReference type="SAM" id="SignalP"/>
    </source>
</evidence>
<keyword evidence="3" id="KW-1185">Reference proteome</keyword>
<sequence length="186" mass="19789">MRRSLATRLFTVALALPLFAACSDDDNGGTITDPVVTTPRVYSQVERLGNPLVSEVFFAKRDHGLHNTTAPATDITNGFRTKIKAFTDAFNRGNTIGTTLGAVLVPDMLMVYPNRAGTTSGWLSWALASGYGGRNLKDDVVDAGLTATFGNLLDPAATVLPGLTSDNISTSVRTYGTAFPYLEAAR</sequence>
<evidence type="ECO:0000313" key="2">
    <source>
        <dbReference type="EMBL" id="QJR37098.1"/>
    </source>
</evidence>
<feature type="signal peptide" evidence="1">
    <location>
        <begin position="1"/>
        <end position="20"/>
    </location>
</feature>
<evidence type="ECO:0000313" key="3">
    <source>
        <dbReference type="Proteomes" id="UP000500938"/>
    </source>
</evidence>
<dbReference type="EMBL" id="CP053085">
    <property type="protein sequence ID" value="QJR37098.1"/>
    <property type="molecule type" value="Genomic_DNA"/>
</dbReference>
<reference evidence="2 3" key="1">
    <citation type="submission" date="2020-05" db="EMBL/GenBank/DDBJ databases">
        <title>Complete genome sequence of Gemmatimonas greenlandica TET16.</title>
        <authorList>
            <person name="Zeng Y."/>
        </authorList>
    </citation>
    <scope>NUCLEOTIDE SEQUENCE [LARGE SCALE GENOMIC DNA]</scope>
    <source>
        <strain evidence="2 3">TET16</strain>
    </source>
</reference>
<keyword evidence="1" id="KW-0732">Signal</keyword>
<dbReference type="RefSeq" id="WP_171226531.1">
    <property type="nucleotide sequence ID" value="NZ_CP053085.1"/>
</dbReference>